<dbReference type="InterPro" id="IPR011991">
    <property type="entry name" value="ArsR-like_HTH"/>
</dbReference>
<accession>A0ABX6M3Z6</accession>
<proteinExistence type="predicted"/>
<protein>
    <submittedName>
        <fullName evidence="2">Helix-turn-helix domain-containing protein</fullName>
    </submittedName>
</protein>
<evidence type="ECO:0000313" key="3">
    <source>
        <dbReference type="Proteomes" id="UP000503117"/>
    </source>
</evidence>
<keyword evidence="3" id="KW-1185">Reference proteome</keyword>
<dbReference type="Pfam" id="PF12840">
    <property type="entry name" value="HTH_20"/>
    <property type="match status" value="1"/>
</dbReference>
<dbReference type="Gene3D" id="1.10.10.10">
    <property type="entry name" value="Winged helix-like DNA-binding domain superfamily/Winged helix DNA-binding domain"/>
    <property type="match status" value="1"/>
</dbReference>
<gene>
    <name evidence="2" type="ORF">HH213_00215</name>
</gene>
<sequence>MDANRALLVEGDAVLPLVKALSSETRQAMLALLTHKVLNLSELAATMNLPHSTVSFNVNQLEAVGLVVVETEPGTRGIQKLCSKRYDEVRIRLPGAAVEAEQNTVTISMPIGSYRSVEASPTCGLVSETKIIGMLDDPRSFFEPEHVNAQLLWFGAGHVEYAFPNNVPYGAVTTDLSLSMELCSEAPNYNPEWPSDITLWINDVEVGTWTSPGDFGGKPALLTPAWWQIEGTTYGVLKQWSVSERGAMIDGVSLSATTIADLNLAQANHIRVRIGVKDDARNKGGLNLFGRKFGNYPQDIVMRMGFEFPAGAAVPIAGTI</sequence>
<dbReference type="SMART" id="SM00418">
    <property type="entry name" value="HTH_ARSR"/>
    <property type="match status" value="1"/>
</dbReference>
<dbReference type="CDD" id="cd00090">
    <property type="entry name" value="HTH_ARSR"/>
    <property type="match status" value="1"/>
</dbReference>
<organism evidence="2 3">
    <name type="scientific">Duganella dendranthematis</name>
    <dbReference type="NCBI Taxonomy" id="2728021"/>
    <lineage>
        <taxon>Bacteria</taxon>
        <taxon>Pseudomonadati</taxon>
        <taxon>Pseudomonadota</taxon>
        <taxon>Betaproteobacteria</taxon>
        <taxon>Burkholderiales</taxon>
        <taxon>Oxalobacteraceae</taxon>
        <taxon>Telluria group</taxon>
        <taxon>Duganella</taxon>
    </lineage>
</organism>
<dbReference type="Proteomes" id="UP000503117">
    <property type="component" value="Chromosome"/>
</dbReference>
<name>A0ABX6M3Z6_9BURK</name>
<feature type="domain" description="HTH arsR-type" evidence="1">
    <location>
        <begin position="16"/>
        <end position="98"/>
    </location>
</feature>
<evidence type="ECO:0000313" key="2">
    <source>
        <dbReference type="EMBL" id="QJD88681.1"/>
    </source>
</evidence>
<reference evidence="2 3" key="1">
    <citation type="submission" date="2020-04" db="EMBL/GenBank/DDBJ databases">
        <title>Genome sequencing of novel species.</title>
        <authorList>
            <person name="Heo J."/>
            <person name="Kim S.-J."/>
            <person name="Kim J.-S."/>
            <person name="Hong S.-B."/>
            <person name="Kwon S.-W."/>
        </authorList>
    </citation>
    <scope>NUCLEOTIDE SEQUENCE [LARGE SCALE GENOMIC DNA]</scope>
    <source>
        <strain evidence="2 3">AF9R3</strain>
    </source>
</reference>
<dbReference type="EMBL" id="CP051684">
    <property type="protein sequence ID" value="QJD88681.1"/>
    <property type="molecule type" value="Genomic_DNA"/>
</dbReference>
<dbReference type="InterPro" id="IPR036388">
    <property type="entry name" value="WH-like_DNA-bd_sf"/>
</dbReference>
<dbReference type="SUPFAM" id="SSF46785">
    <property type="entry name" value="Winged helix' DNA-binding domain"/>
    <property type="match status" value="1"/>
</dbReference>
<dbReference type="RefSeq" id="WP_110849214.1">
    <property type="nucleotide sequence ID" value="NZ_CP051684.1"/>
</dbReference>
<evidence type="ECO:0000259" key="1">
    <source>
        <dbReference type="SMART" id="SM00418"/>
    </source>
</evidence>
<dbReference type="InterPro" id="IPR036390">
    <property type="entry name" value="WH_DNA-bd_sf"/>
</dbReference>
<dbReference type="InterPro" id="IPR001845">
    <property type="entry name" value="HTH_ArsR_DNA-bd_dom"/>
</dbReference>